<gene>
    <name evidence="2" type="ORF">MQP27_41040</name>
</gene>
<feature type="compositionally biased region" description="Basic and acidic residues" evidence="1">
    <location>
        <begin position="1"/>
        <end position="12"/>
    </location>
</feature>
<dbReference type="Proteomes" id="UP001165269">
    <property type="component" value="Unassembled WGS sequence"/>
</dbReference>
<name>A0ABS9YJV5_9ACTN</name>
<evidence type="ECO:0000313" key="3">
    <source>
        <dbReference type="Proteomes" id="UP001165269"/>
    </source>
</evidence>
<sequence>MRTYEEASKEALPEGTFSNSSQWEVWSAKNCDRCVHDEPGRQGDAANGCPLILIALEGRRPAEWLTQTEQQEVHADYTCTEFRDENDSDPEPHPVPTPDGQGELVPREPYEGHRVLTPLNWQDRGGRDFAASIESGLTEDFDAFERRVTAADTTRRP</sequence>
<dbReference type="RefSeq" id="WP_242775217.1">
    <property type="nucleotide sequence ID" value="NZ_JALDAY010000015.1"/>
</dbReference>
<keyword evidence="3" id="KW-1185">Reference proteome</keyword>
<reference evidence="2" key="1">
    <citation type="submission" date="2022-03" db="EMBL/GenBank/DDBJ databases">
        <title>Streptomyces 7R015 and 7R016 isolated from Barleria lupulina in Thailand.</title>
        <authorList>
            <person name="Kanchanasin P."/>
            <person name="Phongsopitanun W."/>
            <person name="Tanasupawat S."/>
        </authorList>
    </citation>
    <scope>NUCLEOTIDE SEQUENCE</scope>
    <source>
        <strain evidence="2">7R015</strain>
    </source>
</reference>
<dbReference type="EMBL" id="JALDAY010000015">
    <property type="protein sequence ID" value="MCI3277474.1"/>
    <property type="molecule type" value="Genomic_DNA"/>
</dbReference>
<comment type="caution">
    <text evidence="2">The sequence shown here is derived from an EMBL/GenBank/DDBJ whole genome shotgun (WGS) entry which is preliminary data.</text>
</comment>
<feature type="region of interest" description="Disordered" evidence="1">
    <location>
        <begin position="1"/>
        <end position="21"/>
    </location>
</feature>
<organism evidence="2 3">
    <name type="scientific">Streptomyces cylindrosporus</name>
    <dbReference type="NCBI Taxonomy" id="2927583"/>
    <lineage>
        <taxon>Bacteria</taxon>
        <taxon>Bacillati</taxon>
        <taxon>Actinomycetota</taxon>
        <taxon>Actinomycetes</taxon>
        <taxon>Kitasatosporales</taxon>
        <taxon>Streptomycetaceae</taxon>
        <taxon>Streptomyces</taxon>
    </lineage>
</organism>
<proteinExistence type="predicted"/>
<accession>A0ABS9YJV5</accession>
<evidence type="ECO:0000256" key="1">
    <source>
        <dbReference type="SAM" id="MobiDB-lite"/>
    </source>
</evidence>
<feature type="region of interest" description="Disordered" evidence="1">
    <location>
        <begin position="82"/>
        <end position="107"/>
    </location>
</feature>
<evidence type="ECO:0000313" key="2">
    <source>
        <dbReference type="EMBL" id="MCI3277474.1"/>
    </source>
</evidence>
<protein>
    <submittedName>
        <fullName evidence="2">Uncharacterized protein</fullName>
    </submittedName>
</protein>